<dbReference type="Proteomes" id="UP001140076">
    <property type="component" value="Unassembled WGS sequence"/>
</dbReference>
<dbReference type="EMBL" id="JAJAQC010000042">
    <property type="protein sequence ID" value="MDA0566822.1"/>
    <property type="molecule type" value="Genomic_DNA"/>
</dbReference>
<accession>A0A9X3NNW2</accession>
<comment type="caution">
    <text evidence="2">The sequence shown here is derived from an EMBL/GenBank/DDBJ whole genome shotgun (WGS) entry which is preliminary data.</text>
</comment>
<name>A0A9X3NNW2_9ACTN</name>
<evidence type="ECO:0008006" key="4">
    <source>
        <dbReference type="Google" id="ProtNLM"/>
    </source>
</evidence>
<feature type="region of interest" description="Disordered" evidence="1">
    <location>
        <begin position="1"/>
        <end position="47"/>
    </location>
</feature>
<dbReference type="RefSeq" id="WP_270074075.1">
    <property type="nucleotide sequence ID" value="NZ_JAJAQC010000042.1"/>
</dbReference>
<feature type="compositionally biased region" description="Basic and acidic residues" evidence="1">
    <location>
        <begin position="30"/>
        <end position="39"/>
    </location>
</feature>
<sequence>MAEEPHEDTSADGAEQAAEDAEGGAAPAGGEKRPDRTGERASNSAADNYGQLVQDAVIYGGLHFHGEGPEGVAFGAEVTRLVRAARRIDPQRVDVISRTFAQPAGYSTFVREFWELRVGVIIGRPGTGRATTAVRTLDLGEGRIEECTAEAHDNRWRLDRISVDHGHSYLLDATGVDVRTDALRSEILRFASRVRAEESRLAVVAEQWSEDPADGYAVLALRPPPVEEVCRRHLAFLQGEEAARRWLGEPEVRALLADRDPAHGARVAKQIDRVVSAERGAPFTAHLNTVLGIFSNWAREVREWFEEHEKAAARAERDRYRIAEGNGRSPDRREELRPGDYLRVLFEATAVLEGCPSDAVLVNVDKLAEEWNVPVVLPSPISGGGLTAMLREVQAYVDANDRIRFTKVGYGDAALDRLWREYPKARSSLLTWSNQAVRDVPPPERREVAQRWLQLAERQSDPKPVIGLLPAWGRDARLRSAVVPVVAQAAAHDELGPEVRRYLYRLADTGPEDGALDTVVAQVCGQYGRVEPHAALVRLARLADRAIGAAAEEVDRALAQIADEEECRPALLRALVAWERDGKGRQRAGVARDHLGVLLRAVDERGLPLRLTEAADRPDDTPPELVAEALAAALGASDARAADSVLDAWLAPVERAAAGHERALLEHVLVRAAGVSTAANVRMSRRLAVWDHERPGRGFAALLARVPRADPLLRPAAAAGGGRG</sequence>
<dbReference type="AlphaFoldDB" id="A0A9X3NNW2"/>
<proteinExistence type="predicted"/>
<evidence type="ECO:0000313" key="2">
    <source>
        <dbReference type="EMBL" id="MDA0566822.1"/>
    </source>
</evidence>
<keyword evidence="3" id="KW-1185">Reference proteome</keyword>
<reference evidence="2" key="1">
    <citation type="submission" date="2021-10" db="EMBL/GenBank/DDBJ databases">
        <title>Streptomonospora sp. nov., isolated from mangrove soil.</title>
        <authorList>
            <person name="Chen X."/>
            <person name="Ge X."/>
            <person name="Liu W."/>
        </authorList>
    </citation>
    <scope>NUCLEOTIDE SEQUENCE</scope>
    <source>
        <strain evidence="2">S1-112</strain>
    </source>
</reference>
<organism evidence="2 3">
    <name type="scientific">Streptomonospora mangrovi</name>
    <dbReference type="NCBI Taxonomy" id="2883123"/>
    <lineage>
        <taxon>Bacteria</taxon>
        <taxon>Bacillati</taxon>
        <taxon>Actinomycetota</taxon>
        <taxon>Actinomycetes</taxon>
        <taxon>Streptosporangiales</taxon>
        <taxon>Nocardiopsidaceae</taxon>
        <taxon>Streptomonospora</taxon>
    </lineage>
</organism>
<evidence type="ECO:0000313" key="3">
    <source>
        <dbReference type="Proteomes" id="UP001140076"/>
    </source>
</evidence>
<evidence type="ECO:0000256" key="1">
    <source>
        <dbReference type="SAM" id="MobiDB-lite"/>
    </source>
</evidence>
<protein>
    <recommendedName>
        <fullName evidence="4">LigA protein</fullName>
    </recommendedName>
</protein>
<gene>
    <name evidence="2" type="ORF">LG943_21260</name>
</gene>